<evidence type="ECO:0000256" key="2">
    <source>
        <dbReference type="ARBA" id="ARBA00022771"/>
    </source>
</evidence>
<proteinExistence type="predicted"/>
<keyword evidence="7" id="KW-1185">Reference proteome</keyword>
<name>A0A2P5D422_PARAD</name>
<keyword evidence="2 4" id="KW-0863">Zinc-finger</keyword>
<dbReference type="Proteomes" id="UP000237105">
    <property type="component" value="Unassembled WGS sequence"/>
</dbReference>
<dbReference type="InterPro" id="IPR036236">
    <property type="entry name" value="Znf_C2H2_sf"/>
</dbReference>
<keyword evidence="1" id="KW-0479">Metal-binding</keyword>
<dbReference type="SUPFAM" id="SSF57667">
    <property type="entry name" value="beta-beta-alpha zinc fingers"/>
    <property type="match status" value="1"/>
</dbReference>
<dbReference type="PANTHER" id="PTHR34396">
    <property type="entry name" value="OS03G0264950 PROTEIN-RELATED"/>
    <property type="match status" value="1"/>
</dbReference>
<dbReference type="GO" id="GO:0006357">
    <property type="term" value="P:regulation of transcription by RNA polymerase II"/>
    <property type="evidence" value="ECO:0007669"/>
    <property type="project" value="TreeGrafter"/>
</dbReference>
<protein>
    <submittedName>
        <fullName evidence="6">Zinc finger, BED-type</fullName>
    </submittedName>
</protein>
<dbReference type="GO" id="GO:0005634">
    <property type="term" value="C:nucleus"/>
    <property type="evidence" value="ECO:0007669"/>
    <property type="project" value="TreeGrafter"/>
</dbReference>
<dbReference type="InterPro" id="IPR053031">
    <property type="entry name" value="Cuticle_assoc_protein"/>
</dbReference>
<evidence type="ECO:0000256" key="1">
    <source>
        <dbReference type="ARBA" id="ARBA00022723"/>
    </source>
</evidence>
<evidence type="ECO:0000256" key="4">
    <source>
        <dbReference type="PROSITE-ProRule" id="PRU00027"/>
    </source>
</evidence>
<feature type="domain" description="BED-type" evidence="5">
    <location>
        <begin position="43"/>
        <end position="100"/>
    </location>
</feature>
<organism evidence="6 7">
    <name type="scientific">Parasponia andersonii</name>
    <name type="common">Sponia andersonii</name>
    <dbReference type="NCBI Taxonomy" id="3476"/>
    <lineage>
        <taxon>Eukaryota</taxon>
        <taxon>Viridiplantae</taxon>
        <taxon>Streptophyta</taxon>
        <taxon>Embryophyta</taxon>
        <taxon>Tracheophyta</taxon>
        <taxon>Spermatophyta</taxon>
        <taxon>Magnoliopsida</taxon>
        <taxon>eudicotyledons</taxon>
        <taxon>Gunneridae</taxon>
        <taxon>Pentapetalae</taxon>
        <taxon>rosids</taxon>
        <taxon>fabids</taxon>
        <taxon>Rosales</taxon>
        <taxon>Cannabaceae</taxon>
        <taxon>Parasponia</taxon>
    </lineage>
</organism>
<dbReference type="GO" id="GO:1990837">
    <property type="term" value="F:sequence-specific double-stranded DNA binding"/>
    <property type="evidence" value="ECO:0007669"/>
    <property type="project" value="TreeGrafter"/>
</dbReference>
<evidence type="ECO:0000313" key="6">
    <source>
        <dbReference type="EMBL" id="PON68041.1"/>
    </source>
</evidence>
<dbReference type="PANTHER" id="PTHR34396:SF24">
    <property type="entry name" value="BED-TYPE DOMAIN-CONTAINING PROTEIN"/>
    <property type="match status" value="1"/>
</dbReference>
<evidence type="ECO:0000313" key="7">
    <source>
        <dbReference type="Proteomes" id="UP000237105"/>
    </source>
</evidence>
<comment type="caution">
    <text evidence="6">The sequence shown here is derived from an EMBL/GenBank/DDBJ whole genome shotgun (WGS) entry which is preliminary data.</text>
</comment>
<dbReference type="OrthoDB" id="1873329at2759"/>
<reference evidence="7" key="1">
    <citation type="submission" date="2016-06" db="EMBL/GenBank/DDBJ databases">
        <title>Parallel loss of symbiosis genes in relatives of nitrogen-fixing non-legume Parasponia.</title>
        <authorList>
            <person name="Van Velzen R."/>
            <person name="Holmer R."/>
            <person name="Bu F."/>
            <person name="Rutten L."/>
            <person name="Van Zeijl A."/>
            <person name="Liu W."/>
            <person name="Santuari L."/>
            <person name="Cao Q."/>
            <person name="Sharma T."/>
            <person name="Shen D."/>
            <person name="Roswanjaya Y."/>
            <person name="Wardhani T."/>
            <person name="Kalhor M.S."/>
            <person name="Jansen J."/>
            <person name="Van den Hoogen J."/>
            <person name="Gungor B."/>
            <person name="Hartog M."/>
            <person name="Hontelez J."/>
            <person name="Verver J."/>
            <person name="Yang W.-C."/>
            <person name="Schijlen E."/>
            <person name="Repin R."/>
            <person name="Schilthuizen M."/>
            <person name="Schranz E."/>
            <person name="Heidstra R."/>
            <person name="Miyata K."/>
            <person name="Fedorova E."/>
            <person name="Kohlen W."/>
            <person name="Bisseling T."/>
            <person name="Smit S."/>
            <person name="Geurts R."/>
        </authorList>
    </citation>
    <scope>NUCLEOTIDE SEQUENCE [LARGE SCALE GENOMIC DNA]</scope>
    <source>
        <strain evidence="7">cv. WU1-14</strain>
    </source>
</reference>
<dbReference type="GO" id="GO:0008270">
    <property type="term" value="F:zinc ion binding"/>
    <property type="evidence" value="ECO:0007669"/>
    <property type="project" value="UniProtKB-KW"/>
</dbReference>
<gene>
    <name evidence="6" type="ORF">PanWU01x14_098450</name>
</gene>
<sequence>MSKEDCVDSSFEVEDGDLNELNEEDDDVKEVGSKSNTKVKKKTLNSRVWKFFDILPLGPNKKLRSKCKKCGQKYLASSKYGTSNIARHLKTCKRRDTRDIGQMLISHEKDLLSLSAGHFDSEKWHELVTSYIVMHDLPF</sequence>
<evidence type="ECO:0000259" key="5">
    <source>
        <dbReference type="PROSITE" id="PS50808"/>
    </source>
</evidence>
<keyword evidence="3" id="KW-0862">Zinc</keyword>
<evidence type="ECO:0000256" key="3">
    <source>
        <dbReference type="ARBA" id="ARBA00022833"/>
    </source>
</evidence>
<accession>A0A2P5D422</accession>
<dbReference type="InterPro" id="IPR003656">
    <property type="entry name" value="Znf_BED"/>
</dbReference>
<dbReference type="SMART" id="SM00614">
    <property type="entry name" value="ZnF_BED"/>
    <property type="match status" value="1"/>
</dbReference>
<dbReference type="EMBL" id="JXTB01000066">
    <property type="protein sequence ID" value="PON68041.1"/>
    <property type="molecule type" value="Genomic_DNA"/>
</dbReference>
<dbReference type="AlphaFoldDB" id="A0A2P5D422"/>
<dbReference type="PROSITE" id="PS50808">
    <property type="entry name" value="ZF_BED"/>
    <property type="match status" value="1"/>
</dbReference>
<dbReference type="Pfam" id="PF02892">
    <property type="entry name" value="zf-BED"/>
    <property type="match status" value="1"/>
</dbReference>